<dbReference type="Gene3D" id="2.60.40.3440">
    <property type="match status" value="2"/>
</dbReference>
<evidence type="ECO:0000313" key="6">
    <source>
        <dbReference type="Proteomes" id="UP000182510"/>
    </source>
</evidence>
<dbReference type="PROSITE" id="PS51125">
    <property type="entry name" value="NHL"/>
    <property type="match status" value="1"/>
</dbReference>
<dbReference type="Pfam" id="PF02494">
    <property type="entry name" value="HYR"/>
    <property type="match status" value="5"/>
</dbReference>
<dbReference type="OrthoDB" id="9805017at2"/>
<feature type="domain" description="HYR" evidence="4">
    <location>
        <begin position="537"/>
        <end position="618"/>
    </location>
</feature>
<dbReference type="PANTHER" id="PTHR24273">
    <property type="entry name" value="FI04643P-RELATED"/>
    <property type="match status" value="1"/>
</dbReference>
<sequence length="1487" mass="160104">MISATHVCLYKGSSKLKAWYFTVIFFLCALSSFGQDPEDVVPSYVFSDFEDLPTVSVSALNTDDLTIAIATGPQNFVYTLSFGKGVDKRNSDGSIVDGNFIDGLKNPLDIAVDKNGLVYIADFEASGETYEDNGQIKIYDQNGNYLRSILTSYFRPLGIDVDDENVYIAEYNDGNQGPERTPSSRIRIVNKTTGTAVKVNNNVVIPYRIAVDSKKNIYVSQAGNNDPAVLIFNQNLSNTGRLGGIQSPGSIVVDKFDFIHVIEYSGRIDFSRFINFNSLGLGDILDISHKIYHGIRDEAFYVKVFDAQGANPYDFKTEIDFPLDIAFDNCDKMYVDNSSIFGTHIDTFFVHEYLPSRLEFDLEIYTRTPAFDITPPEITCTADINVDAEDGNNYAIVNYTDPVVKEVCGYTLTRDGLASGSQFPVGESIVKFTATDSFGNVSNCEFKVTVNAGDQPPSFTNCSGDISQNVDSGKCHSIVNFPTPTATDENGAVNVVQTAGLTSGAEFPVGVTNIVFEATDDQGNKSSCSFNVTVMDSEAPKIQCPANIVESVAYGESGKVVNYDAPVFSDNCEINSINRTSGLASGSEFPVGVTTVTFIVEDAAGNKSNCSFTVEIKETNDTEAPVTSCPSPITKNSDAGECGALVSFPPATATDNAGDENVIITRTDNGPASGEFFPVGETIVSFKATDQSGNSSSCSFSINVLDNELPQANCVTSYSIMIDQDETRTISASDLDENSTDNCGVESINLSKTTFSSADEGFVEVDLIVKDINGNTAICKVDVEVIVREPEKPFSCKNSVTAQLDQNGNVQVQPEQFYTANGDTSGTSFSIDKEIFECSDLGNNTVTLTYSGDFNGSCEVTVMVLDTSSPVIQCPEDIIEFVAPGETSAQVVFDPAVATDNCSYTLEQTAGLDSGSQFPLGESIIEFTATDAAGNKEVCSFKVLVQEESDTAPVAQAEEYSITEGTTLEVSQQDGVLANDSDPNGDPLTAVLISDVSNGVLNLNPDGSFSYTPNDGFLATDSFTYVASDGSENSIEITVSISVLSAGNEPPVAEDDTYTIPQNTILVVDVPGVLENDYDPEGEALTTYLITSPENGTLVFNGDGSFTYTPNDGFTGVDSFVYYATDMVGEDEATVSITVTGSENTAPVGVDEEYSTSVNTALNISAENGVLANDTDAEGNALTAILDTDVSFGSLQLNEDGSFIYTPDPDFIGEDFFTYYANDGNSDSNIVFVSINVNSATNEFNCVTQLVLSLNADGEAQLEINDLFVGDADGLEFSVSQSVFTCEDLGENNISLSYSGLIEGSCEIVIVILDETPPVLNLRDIDIDLDLSANASISFEDIDNGSYDSCSSNVTYTLSKSDFRCKELGTNVIQVTAEDEIGNISTATVTVRVFAERGICSDPVPGSQYVFIYPNPNSGSFKIATPQDVIITRIEVFDHRGRFIKARDYNADDLQYSMHLGPLQEAVYVIKITTNKEELIRRMIFRN</sequence>
<feature type="domain" description="HYR" evidence="4">
    <location>
        <begin position="371"/>
        <end position="451"/>
    </location>
</feature>
<dbReference type="Proteomes" id="UP000182510">
    <property type="component" value="Chromosome"/>
</dbReference>
<reference evidence="5 6" key="1">
    <citation type="submission" date="2016-11" db="EMBL/GenBank/DDBJ databases">
        <title>Gramella sp. LPB0144 isolated from marine environment.</title>
        <authorList>
            <person name="Kim E."/>
            <person name="Yi H."/>
        </authorList>
    </citation>
    <scope>NUCLEOTIDE SEQUENCE [LARGE SCALE GENOMIC DNA]</scope>
    <source>
        <strain evidence="5 6">LPB0144</strain>
    </source>
</reference>
<evidence type="ECO:0000259" key="4">
    <source>
        <dbReference type="PROSITE" id="PS50825"/>
    </source>
</evidence>
<dbReference type="InterPro" id="IPR026444">
    <property type="entry name" value="Secre_tail"/>
</dbReference>
<dbReference type="PROSITE" id="PS50825">
    <property type="entry name" value="HYR"/>
    <property type="match status" value="5"/>
</dbReference>
<keyword evidence="1" id="KW-0732">Signal</keyword>
<organism evidence="5 6">
    <name type="scientific">Christiangramia salexigens</name>
    <dbReference type="NCBI Taxonomy" id="1913577"/>
    <lineage>
        <taxon>Bacteria</taxon>
        <taxon>Pseudomonadati</taxon>
        <taxon>Bacteroidota</taxon>
        <taxon>Flavobacteriia</taxon>
        <taxon>Flavobacteriales</taxon>
        <taxon>Flavobacteriaceae</taxon>
        <taxon>Christiangramia</taxon>
    </lineage>
</organism>
<dbReference type="Gene3D" id="2.60.40.2810">
    <property type="match status" value="1"/>
</dbReference>
<gene>
    <name evidence="5" type="ORF">LPB144_00620</name>
</gene>
<dbReference type="PANTHER" id="PTHR24273:SF32">
    <property type="entry name" value="HYALIN"/>
    <property type="match status" value="1"/>
</dbReference>
<dbReference type="NCBIfam" id="NF012211">
    <property type="entry name" value="tand_rpt_95"/>
    <property type="match status" value="3"/>
</dbReference>
<name>A0A1L3J1J4_9FLAO</name>
<evidence type="ECO:0000256" key="1">
    <source>
        <dbReference type="ARBA" id="ARBA00022729"/>
    </source>
</evidence>
<dbReference type="InterPro" id="IPR001258">
    <property type="entry name" value="NHL_repeat"/>
</dbReference>
<dbReference type="Pfam" id="PF17963">
    <property type="entry name" value="Big_9"/>
    <property type="match status" value="3"/>
</dbReference>
<keyword evidence="6" id="KW-1185">Reference proteome</keyword>
<feature type="domain" description="HYR" evidence="4">
    <location>
        <begin position="452"/>
        <end position="536"/>
    </location>
</feature>
<accession>A0A1L3J1J4</accession>
<dbReference type="NCBIfam" id="TIGR04183">
    <property type="entry name" value="Por_Secre_tail"/>
    <property type="match status" value="1"/>
</dbReference>
<feature type="repeat" description="NHL" evidence="3">
    <location>
        <begin position="93"/>
        <end position="142"/>
    </location>
</feature>
<evidence type="ECO:0000256" key="3">
    <source>
        <dbReference type="PROSITE-ProRule" id="PRU00504"/>
    </source>
</evidence>
<dbReference type="RefSeq" id="WP_072551651.1">
    <property type="nucleotide sequence ID" value="NZ_CP018153.1"/>
</dbReference>
<dbReference type="InterPro" id="IPR003410">
    <property type="entry name" value="HYR_dom"/>
</dbReference>
<protein>
    <recommendedName>
        <fullName evidence="4">HYR domain-containing protein</fullName>
    </recommendedName>
</protein>
<evidence type="ECO:0000256" key="2">
    <source>
        <dbReference type="ARBA" id="ARBA00022737"/>
    </source>
</evidence>
<dbReference type="STRING" id="1913577.LPB144_00620"/>
<feature type="domain" description="HYR" evidence="4">
    <location>
        <begin position="865"/>
        <end position="947"/>
    </location>
</feature>
<dbReference type="Pfam" id="PF18962">
    <property type="entry name" value="Por_Secre_tail"/>
    <property type="match status" value="1"/>
</dbReference>
<dbReference type="KEGG" id="grl:LPB144_00620"/>
<dbReference type="SUPFAM" id="SSF101898">
    <property type="entry name" value="NHL repeat"/>
    <property type="match status" value="1"/>
</dbReference>
<dbReference type="Gene3D" id="2.120.10.30">
    <property type="entry name" value="TolB, C-terminal domain"/>
    <property type="match status" value="1"/>
</dbReference>
<evidence type="ECO:0000313" key="5">
    <source>
        <dbReference type="EMBL" id="APG58996.1"/>
    </source>
</evidence>
<feature type="domain" description="HYR" evidence="4">
    <location>
        <begin position="620"/>
        <end position="706"/>
    </location>
</feature>
<dbReference type="InterPro" id="IPR011042">
    <property type="entry name" value="6-blade_b-propeller_TolB-like"/>
</dbReference>
<proteinExistence type="predicted"/>
<dbReference type="EMBL" id="CP018153">
    <property type="protein sequence ID" value="APG58996.1"/>
    <property type="molecule type" value="Genomic_DNA"/>
</dbReference>
<keyword evidence="2" id="KW-0677">Repeat</keyword>